<organism evidence="1 2">
    <name type="scientific">Burkholderia thailandensis</name>
    <dbReference type="NCBI Taxonomy" id="57975"/>
    <lineage>
        <taxon>Bacteria</taxon>
        <taxon>Pseudomonadati</taxon>
        <taxon>Pseudomonadota</taxon>
        <taxon>Betaproteobacteria</taxon>
        <taxon>Burkholderiales</taxon>
        <taxon>Burkholderiaceae</taxon>
        <taxon>Burkholderia</taxon>
        <taxon>pseudomallei group</taxon>
    </lineage>
</organism>
<gene>
    <name evidence="1" type="ORF">C7S16_1578</name>
</gene>
<comment type="caution">
    <text evidence="1">The sequence shown here is derived from an EMBL/GenBank/DDBJ whole genome shotgun (WGS) entry which is preliminary data.</text>
</comment>
<name>A0AAW9D1E2_BURTH</name>
<dbReference type="AlphaFoldDB" id="A0AAW9D1E2"/>
<evidence type="ECO:0000313" key="2">
    <source>
        <dbReference type="Proteomes" id="UP001272137"/>
    </source>
</evidence>
<dbReference type="Proteomes" id="UP001272137">
    <property type="component" value="Unassembled WGS sequence"/>
</dbReference>
<proteinExistence type="predicted"/>
<reference evidence="1" key="1">
    <citation type="submission" date="2018-08" db="EMBL/GenBank/DDBJ databases">
        <title>Identification of Burkholderia cepacia strains that express a Burkholderia pseudomallei-like capsular polysaccharide.</title>
        <authorList>
            <person name="Burtnick M.N."/>
            <person name="Vongsouvath M."/>
            <person name="Newton P."/>
            <person name="Wuthiekanun V."/>
            <person name="Limmathurotsakul D."/>
            <person name="Brett P.J."/>
            <person name="Chantratita N."/>
            <person name="Dance D.A."/>
        </authorList>
    </citation>
    <scope>NUCLEOTIDE SEQUENCE</scope>
    <source>
        <strain evidence="1">SBXCC001</strain>
    </source>
</reference>
<evidence type="ECO:0000313" key="1">
    <source>
        <dbReference type="EMBL" id="MDW9255208.1"/>
    </source>
</evidence>
<sequence>MPGASKRAHAAIVRGVFRLKSDARYDAARSDVRTCAALAARIACDVTCMAGGLQPHAGLAAAERT</sequence>
<accession>A0AAW9D1E2</accession>
<protein>
    <submittedName>
        <fullName evidence="1">Uncharacterized protein</fullName>
    </submittedName>
</protein>
<dbReference type="EMBL" id="QXCT01000002">
    <property type="protein sequence ID" value="MDW9255208.1"/>
    <property type="molecule type" value="Genomic_DNA"/>
</dbReference>
<dbReference type="KEGG" id="btha:DR62_06895"/>